<reference evidence="3 4" key="1">
    <citation type="submission" date="2020-04" db="EMBL/GenBank/DDBJ databases">
        <title>Chromosome-level genome assembly of a cyprinid fish Onychostoma macrolepis by integration of Nanopore Sequencing, Bionano and Hi-C technology.</title>
        <authorList>
            <person name="Wang D."/>
        </authorList>
    </citation>
    <scope>NUCLEOTIDE SEQUENCE [LARGE SCALE GENOMIC DNA]</scope>
    <source>
        <strain evidence="3">SWU-2019</strain>
        <tissue evidence="3">Muscle</tissue>
    </source>
</reference>
<feature type="domain" description="Protein kinase" evidence="1">
    <location>
        <begin position="166"/>
        <end position="412"/>
    </location>
</feature>
<dbReference type="PROSITE" id="PS50209">
    <property type="entry name" value="CARD"/>
    <property type="match status" value="1"/>
</dbReference>
<dbReference type="Gene3D" id="1.10.510.10">
    <property type="entry name" value="Transferase(Phosphotransferase) domain 1"/>
    <property type="match status" value="1"/>
</dbReference>
<accession>A0A7J6D9V8</accession>
<dbReference type="GO" id="GO:0036498">
    <property type="term" value="P:IRE1-mediated unfolded protein response"/>
    <property type="evidence" value="ECO:0007669"/>
    <property type="project" value="TreeGrafter"/>
</dbReference>
<gene>
    <name evidence="3" type="ORF">G5714_003193</name>
</gene>
<dbReference type="Pfam" id="PF00069">
    <property type="entry name" value="Pkinase"/>
    <property type="match status" value="1"/>
</dbReference>
<sequence length="469" mass="54172">MEQQHAEFVDRYRVELIQRVTAVMPIADSLNAVGIIHDETYANIFAAFTSMAKMRLLLHALNTNKAKSAFYRFLNVNESFLVEDLKREGIERGMAGASAQTSSEVLETDAHPQNATVQMEAIQQGTEDQQIPRWNRNRSDTRHRTKIEELLRETGIQRVGNLCFYKDAKYMIGSGGSGTQVYIGVCEDGIEVAVKIITKNPKNIKDFKNELSHLQDSKLESPYITYYLANQLCEYDLVDYMEYLRQPEQRDRKETTLRRIVKEMLLGLQVLHRAGVVHRDIKPRNVLMDKEERARLADFGISRKLEEGKTTVYTDRAGTQGWEATEIVNQTEKGRYKMSSDIQVAGMLTYYVLSDGKHPFGDVIRREMNISEGKYSLGDIQDIAAKDLIAWMINKEPAERPTIDKVLNHPYFWDDKRIREVLHNLGNKEEVQEYKNYENNKKLYDTVQKHTEGKAFSDWKTKVSNDFFT</sequence>
<feature type="domain" description="CARD" evidence="2">
    <location>
        <begin position="1"/>
        <end position="75"/>
    </location>
</feature>
<evidence type="ECO:0000313" key="4">
    <source>
        <dbReference type="Proteomes" id="UP000579812"/>
    </source>
</evidence>
<dbReference type="AlphaFoldDB" id="A0A7J6D9V8"/>
<proteinExistence type="predicted"/>
<evidence type="ECO:0000259" key="1">
    <source>
        <dbReference type="PROSITE" id="PS50011"/>
    </source>
</evidence>
<dbReference type="SUPFAM" id="SSF47986">
    <property type="entry name" value="DEATH domain"/>
    <property type="match status" value="1"/>
</dbReference>
<dbReference type="PANTHER" id="PTHR13954:SF28">
    <property type="match status" value="1"/>
</dbReference>
<dbReference type="EMBL" id="JAAMOB010000003">
    <property type="protein sequence ID" value="KAF4115704.1"/>
    <property type="molecule type" value="Genomic_DNA"/>
</dbReference>
<dbReference type="GO" id="GO:0005524">
    <property type="term" value="F:ATP binding"/>
    <property type="evidence" value="ECO:0007669"/>
    <property type="project" value="InterPro"/>
</dbReference>
<dbReference type="Pfam" id="PF00619">
    <property type="entry name" value="CARD"/>
    <property type="match status" value="1"/>
</dbReference>
<dbReference type="SMART" id="SM00220">
    <property type="entry name" value="S_TKc"/>
    <property type="match status" value="1"/>
</dbReference>
<dbReference type="InterPro" id="IPR045133">
    <property type="entry name" value="IRE1/2-like"/>
</dbReference>
<dbReference type="GO" id="GO:0004674">
    <property type="term" value="F:protein serine/threonine kinase activity"/>
    <property type="evidence" value="ECO:0007669"/>
    <property type="project" value="InterPro"/>
</dbReference>
<dbReference type="InterPro" id="IPR011029">
    <property type="entry name" value="DEATH-like_dom_sf"/>
</dbReference>
<dbReference type="PROSITE" id="PS00108">
    <property type="entry name" value="PROTEIN_KINASE_ST"/>
    <property type="match status" value="1"/>
</dbReference>
<dbReference type="InterPro" id="IPR001315">
    <property type="entry name" value="CARD"/>
</dbReference>
<dbReference type="GO" id="GO:0042981">
    <property type="term" value="P:regulation of apoptotic process"/>
    <property type="evidence" value="ECO:0007669"/>
    <property type="project" value="InterPro"/>
</dbReference>
<keyword evidence="4" id="KW-1185">Reference proteome</keyword>
<name>A0A7J6D9V8_9TELE</name>
<dbReference type="Proteomes" id="UP000579812">
    <property type="component" value="Unassembled WGS sequence"/>
</dbReference>
<dbReference type="GO" id="GO:0051082">
    <property type="term" value="F:unfolded protein binding"/>
    <property type="evidence" value="ECO:0007669"/>
    <property type="project" value="TreeGrafter"/>
</dbReference>
<organism evidence="3 4">
    <name type="scientific">Onychostoma macrolepis</name>
    <dbReference type="NCBI Taxonomy" id="369639"/>
    <lineage>
        <taxon>Eukaryota</taxon>
        <taxon>Metazoa</taxon>
        <taxon>Chordata</taxon>
        <taxon>Craniata</taxon>
        <taxon>Vertebrata</taxon>
        <taxon>Euteleostomi</taxon>
        <taxon>Actinopterygii</taxon>
        <taxon>Neopterygii</taxon>
        <taxon>Teleostei</taxon>
        <taxon>Ostariophysi</taxon>
        <taxon>Cypriniformes</taxon>
        <taxon>Cyprinidae</taxon>
        <taxon>Acrossocheilinae</taxon>
        <taxon>Onychostoma</taxon>
    </lineage>
</organism>
<evidence type="ECO:0000259" key="2">
    <source>
        <dbReference type="PROSITE" id="PS50209"/>
    </source>
</evidence>
<dbReference type="GO" id="GO:0004521">
    <property type="term" value="F:RNA endonuclease activity"/>
    <property type="evidence" value="ECO:0007669"/>
    <property type="project" value="InterPro"/>
</dbReference>
<comment type="caution">
    <text evidence="3">The sequence shown here is derived from an EMBL/GenBank/DDBJ whole genome shotgun (WGS) entry which is preliminary data.</text>
</comment>
<dbReference type="InterPro" id="IPR000719">
    <property type="entry name" value="Prot_kinase_dom"/>
</dbReference>
<dbReference type="SUPFAM" id="SSF56112">
    <property type="entry name" value="Protein kinase-like (PK-like)"/>
    <property type="match status" value="1"/>
</dbReference>
<dbReference type="InterPro" id="IPR011009">
    <property type="entry name" value="Kinase-like_dom_sf"/>
</dbReference>
<evidence type="ECO:0000313" key="3">
    <source>
        <dbReference type="EMBL" id="KAF4115704.1"/>
    </source>
</evidence>
<dbReference type="GO" id="GO:1990604">
    <property type="term" value="C:IRE1-TRAF2-ASK1 complex"/>
    <property type="evidence" value="ECO:0007669"/>
    <property type="project" value="TreeGrafter"/>
</dbReference>
<dbReference type="GO" id="GO:0070059">
    <property type="term" value="P:intrinsic apoptotic signaling pathway in response to endoplasmic reticulum stress"/>
    <property type="evidence" value="ECO:0007669"/>
    <property type="project" value="TreeGrafter"/>
</dbReference>
<dbReference type="Gene3D" id="1.10.533.10">
    <property type="entry name" value="Death Domain, Fas"/>
    <property type="match status" value="1"/>
</dbReference>
<dbReference type="PROSITE" id="PS50011">
    <property type="entry name" value="PROTEIN_KINASE_DOM"/>
    <property type="match status" value="1"/>
</dbReference>
<dbReference type="PANTHER" id="PTHR13954">
    <property type="entry name" value="IRE1-RELATED"/>
    <property type="match status" value="1"/>
</dbReference>
<protein>
    <submittedName>
        <fullName evidence="3">Uncharacterized protein</fullName>
    </submittedName>
</protein>
<dbReference type="InterPro" id="IPR008271">
    <property type="entry name" value="Ser/Thr_kinase_AS"/>
</dbReference>